<dbReference type="Pfam" id="PF00078">
    <property type="entry name" value="RVT_1"/>
    <property type="match status" value="1"/>
</dbReference>
<gene>
    <name evidence="2" type="primary">YTX2_412</name>
    <name evidence="2" type="ORF">CK203_047618</name>
</gene>
<evidence type="ECO:0000313" key="2">
    <source>
        <dbReference type="EMBL" id="RVW79790.1"/>
    </source>
</evidence>
<dbReference type="Proteomes" id="UP000288805">
    <property type="component" value="Unassembled WGS sequence"/>
</dbReference>
<protein>
    <submittedName>
        <fullName evidence="2">Transposon TX1 uncharacterized 149 kDa protein</fullName>
    </submittedName>
</protein>
<feature type="domain" description="Reverse transcriptase" evidence="1">
    <location>
        <begin position="396"/>
        <end position="505"/>
    </location>
</feature>
<dbReference type="SUPFAM" id="SSF56219">
    <property type="entry name" value="DNase I-like"/>
    <property type="match status" value="1"/>
</dbReference>
<organism evidence="2 3">
    <name type="scientific">Vitis vinifera</name>
    <name type="common">Grape</name>
    <dbReference type="NCBI Taxonomy" id="29760"/>
    <lineage>
        <taxon>Eukaryota</taxon>
        <taxon>Viridiplantae</taxon>
        <taxon>Streptophyta</taxon>
        <taxon>Embryophyta</taxon>
        <taxon>Tracheophyta</taxon>
        <taxon>Spermatophyta</taxon>
        <taxon>Magnoliopsida</taxon>
        <taxon>eudicotyledons</taxon>
        <taxon>Gunneridae</taxon>
        <taxon>Pentapetalae</taxon>
        <taxon>rosids</taxon>
        <taxon>Vitales</taxon>
        <taxon>Vitaceae</taxon>
        <taxon>Viteae</taxon>
        <taxon>Vitis</taxon>
    </lineage>
</organism>
<evidence type="ECO:0000313" key="3">
    <source>
        <dbReference type="Proteomes" id="UP000288805"/>
    </source>
</evidence>
<dbReference type="PANTHER" id="PTHR19446">
    <property type="entry name" value="REVERSE TRANSCRIPTASES"/>
    <property type="match status" value="1"/>
</dbReference>
<dbReference type="InterPro" id="IPR036691">
    <property type="entry name" value="Endo/exonu/phosph_ase_sf"/>
</dbReference>
<dbReference type="AlphaFoldDB" id="A0A438H5D3"/>
<dbReference type="CDD" id="cd01650">
    <property type="entry name" value="RT_nLTR_like"/>
    <property type="match status" value="1"/>
</dbReference>
<comment type="caution">
    <text evidence="2">The sequence shown here is derived from an EMBL/GenBank/DDBJ whole genome shotgun (WGS) entry which is preliminary data.</text>
</comment>
<dbReference type="PROSITE" id="PS50878">
    <property type="entry name" value="RT_POL"/>
    <property type="match status" value="1"/>
</dbReference>
<dbReference type="InterPro" id="IPR000477">
    <property type="entry name" value="RT_dom"/>
</dbReference>
<sequence length="505" mass="56849">MVVVDRGLRALDGTAIEGGEAVVDPLRERKELKGNLARKRRKVQKTSRSGELQWCKERILSWNVRGVNDSEKRKVVKALIKCHKADLVCLQKTKMQEIVDKDSRSLGGVVTFTGSGSGNVFNLLSVQELGLWGGPYCVAGEFNVIRFPMECSRGGKLNSTMRRFFEIIEDLKLRDLPLQGGHFTRVVQCVLLKPISDHSPILLDWEGEGGEGGVGFCLRAKLKALKPLLREWNKNVFGKVEVNKALALNQVEFWDKVEVARPLVVRELEARREGGRNTRFFHKMANAHMRSLMARVKINGVWSTEENEIREGVVNEFKLLLSTAGGWRPSISGLSFPRLEAVDRARLEEPFSKQEVFKALKGFSGNKAPKPDGFSMAFWQSSWGFVKEEVMGFFREFHDHNCFVKSLNTTFIVLIPKKGGTEDLRDFRPISLVDRLYKWLAKVLANRLKLLVGKVVSKAQNAFVKGRQILDAALVANGVIDSILKSNEGVVLCKLDIEKAYDHVD</sequence>
<dbReference type="EMBL" id="QGNW01000274">
    <property type="protein sequence ID" value="RVW79790.1"/>
    <property type="molecule type" value="Genomic_DNA"/>
</dbReference>
<evidence type="ECO:0000259" key="1">
    <source>
        <dbReference type="PROSITE" id="PS50878"/>
    </source>
</evidence>
<reference evidence="2 3" key="1">
    <citation type="journal article" date="2018" name="PLoS Genet.">
        <title>Population sequencing reveals clonal diversity and ancestral inbreeding in the grapevine cultivar Chardonnay.</title>
        <authorList>
            <person name="Roach M.J."/>
            <person name="Johnson D.L."/>
            <person name="Bohlmann J."/>
            <person name="van Vuuren H.J."/>
            <person name="Jones S.J."/>
            <person name="Pretorius I.S."/>
            <person name="Schmidt S.A."/>
            <person name="Borneman A.R."/>
        </authorList>
    </citation>
    <scope>NUCLEOTIDE SEQUENCE [LARGE SCALE GENOMIC DNA]</scope>
    <source>
        <strain evidence="3">cv. Chardonnay</strain>
        <tissue evidence="2">Leaf</tissue>
    </source>
</reference>
<proteinExistence type="predicted"/>
<accession>A0A438H5D3</accession>
<name>A0A438H5D3_VITVI</name>
<dbReference type="Gene3D" id="3.60.10.10">
    <property type="entry name" value="Endonuclease/exonuclease/phosphatase"/>
    <property type="match status" value="1"/>
</dbReference>